<organism evidence="1 2">
    <name type="scientific">Ralstonia chuxiongensis</name>
    <dbReference type="NCBI Taxonomy" id="2957504"/>
    <lineage>
        <taxon>Bacteria</taxon>
        <taxon>Pseudomonadati</taxon>
        <taxon>Pseudomonadota</taxon>
        <taxon>Betaproteobacteria</taxon>
        <taxon>Burkholderiales</taxon>
        <taxon>Burkholderiaceae</taxon>
        <taxon>Ralstonia</taxon>
    </lineage>
</organism>
<name>A0AA41WSL3_9RALS</name>
<dbReference type="EMBL" id="JAMYWC010000004">
    <property type="protein sequence ID" value="MCP1173751.1"/>
    <property type="molecule type" value="Genomic_DNA"/>
</dbReference>
<dbReference type="AlphaFoldDB" id="A0AA41WSL3"/>
<evidence type="ECO:0000313" key="2">
    <source>
        <dbReference type="Proteomes" id="UP001162793"/>
    </source>
</evidence>
<proteinExistence type="predicted"/>
<accession>A0AA41WSL3</accession>
<keyword evidence="2" id="KW-1185">Reference proteome</keyword>
<comment type="caution">
    <text evidence="1">The sequence shown here is derived from an EMBL/GenBank/DDBJ whole genome shotgun (WGS) entry which is preliminary data.</text>
</comment>
<dbReference type="Proteomes" id="UP001162793">
    <property type="component" value="Unassembled WGS sequence"/>
</dbReference>
<gene>
    <name evidence="1" type="ORF">NKG59_15425</name>
</gene>
<dbReference type="RefSeq" id="WP_253538393.1">
    <property type="nucleotide sequence ID" value="NZ_JAMYWC010000004.1"/>
</dbReference>
<protein>
    <submittedName>
        <fullName evidence="1">Uncharacterized protein</fullName>
    </submittedName>
</protein>
<sequence>MAILQLATNATSVILMAMTKCETEPRWRMEMRDSEIACDSCGLTMGESRKLATLRAQADARPAGHFFKASRVHPWVQVEKECPNAVPLYTHPEASAPGLSDDVSSARAALIGLANHVRAVPAYSKLLGDMEQVDKAIAILTRASAQSSNVEATGLSDDEITDVWIKHGGPLNGNNFHSFARAILTRASAATAGETSNAEGPEHLCPQPAPGLEFDERVVLVYPIDKWVLMLLAAGAQVRNLGDVRWLATEDGSQGKGTGRHIACFILDGAAAAIGESGHE</sequence>
<reference evidence="2" key="1">
    <citation type="journal article" date="2023" name="Front. Microbiol.">
        <title>Ralstonia chuxiongensis sp. nov., Ralstonia mojiangensis sp. nov., and Ralstonia soli sp. nov., isolated from tobacco fields, are three novel species in the family Burkholderiaceae.</title>
        <authorList>
            <person name="Lu C.H."/>
            <person name="Zhang Y.Y."/>
            <person name="Jiang N."/>
            <person name="Chen W."/>
            <person name="Shao X."/>
            <person name="Zhao Z.M."/>
            <person name="Lu W.L."/>
            <person name="Hu X."/>
            <person name="Xi Y.X."/>
            <person name="Zou S.Y."/>
            <person name="Wei Q.J."/>
            <person name="Lin Z.L."/>
            <person name="Gong L."/>
            <person name="Gai X.T."/>
            <person name="Zhang L.Q."/>
            <person name="Li J.Y."/>
            <person name="Jin Y."/>
            <person name="Xia Z.Y."/>
        </authorList>
    </citation>
    <scope>NUCLEOTIDE SEQUENCE [LARGE SCALE GENOMIC DNA]</scope>
    <source>
        <strain evidence="2">21YRMH01-3</strain>
    </source>
</reference>
<evidence type="ECO:0000313" key="1">
    <source>
        <dbReference type="EMBL" id="MCP1173751.1"/>
    </source>
</evidence>